<keyword evidence="3" id="KW-1185">Reference proteome</keyword>
<organism evidence="2 3">
    <name type="scientific">Raoultibacter massiliensis</name>
    <dbReference type="NCBI Taxonomy" id="1852371"/>
    <lineage>
        <taxon>Bacteria</taxon>
        <taxon>Bacillati</taxon>
        <taxon>Actinomycetota</taxon>
        <taxon>Coriobacteriia</taxon>
        <taxon>Eggerthellales</taxon>
        <taxon>Eggerthellaceae</taxon>
        <taxon>Raoultibacter</taxon>
    </lineage>
</organism>
<evidence type="ECO:0000313" key="2">
    <source>
        <dbReference type="EMBL" id="MEQ3361367.1"/>
    </source>
</evidence>
<gene>
    <name evidence="2" type="ORF">AAA083_00085</name>
</gene>
<protein>
    <recommendedName>
        <fullName evidence="1">Cyanophycin synthase-like N-terminal domain-containing protein</fullName>
    </recommendedName>
</protein>
<reference evidence="2 3" key="1">
    <citation type="submission" date="2024-04" db="EMBL/GenBank/DDBJ databases">
        <title>Human intestinal bacterial collection.</title>
        <authorList>
            <person name="Pauvert C."/>
            <person name="Hitch T.C.A."/>
            <person name="Clavel T."/>
        </authorList>
    </citation>
    <scope>NUCLEOTIDE SEQUENCE [LARGE SCALE GENOMIC DNA]</scope>
    <source>
        <strain evidence="2 3">CLA-KB-H42</strain>
    </source>
</reference>
<comment type="caution">
    <text evidence="2">The sequence shown here is derived from an EMBL/GenBank/DDBJ whole genome shotgun (WGS) entry which is preliminary data.</text>
</comment>
<feature type="domain" description="Cyanophycin synthase-like N-terminal" evidence="1">
    <location>
        <begin position="35"/>
        <end position="131"/>
    </location>
</feature>
<dbReference type="InterPro" id="IPR044019">
    <property type="entry name" value="Cyanophycin_syn_N"/>
</dbReference>
<dbReference type="EMBL" id="JBBNOP010000001">
    <property type="protein sequence ID" value="MEQ3361367.1"/>
    <property type="molecule type" value="Genomic_DNA"/>
</dbReference>
<dbReference type="Proteomes" id="UP001487305">
    <property type="component" value="Unassembled WGS sequence"/>
</dbReference>
<evidence type="ECO:0000313" key="3">
    <source>
        <dbReference type="Proteomes" id="UP001487305"/>
    </source>
</evidence>
<accession>A0ABV1JBC5</accession>
<sequence>MTDAARPLRIDALTVQPGRIVCEVSVDPARRYTTPKLAASMCEDHPSLASHACVNDEGDTFGCVIGHTSVPHLLEHLVIDMQVRAGGRSDATFVGTTEWTDEAQGFATVQVSFTDDLVALRAFRDAAEKINGAMLK</sequence>
<evidence type="ECO:0000259" key="1">
    <source>
        <dbReference type="Pfam" id="PF18921"/>
    </source>
</evidence>
<dbReference type="RefSeq" id="WP_102375683.1">
    <property type="nucleotide sequence ID" value="NZ_JBBNOP010000001.1"/>
</dbReference>
<proteinExistence type="predicted"/>
<dbReference type="Pfam" id="PF18921">
    <property type="entry name" value="Cyanophycin_syn"/>
    <property type="match status" value="1"/>
</dbReference>
<name>A0ABV1JBC5_9ACTN</name>